<dbReference type="InterPro" id="IPR036412">
    <property type="entry name" value="HAD-like_sf"/>
</dbReference>
<keyword evidence="1" id="KW-0813">Transport</keyword>
<feature type="compositionally biased region" description="Polar residues" evidence="2">
    <location>
        <begin position="198"/>
        <end position="208"/>
    </location>
</feature>
<proteinExistence type="inferred from homology"/>
<dbReference type="SUPFAM" id="SSF56784">
    <property type="entry name" value="HAD-like"/>
    <property type="match status" value="1"/>
</dbReference>
<reference evidence="4 5" key="1">
    <citation type="journal article" date="2018" name="BMC Genomics">
        <title>Genomic evidence for intraspecific hybridization in a clonal and extremely halotolerant yeast.</title>
        <authorList>
            <person name="Gostincar C."/>
            <person name="Stajich J.E."/>
            <person name="Zupancic J."/>
            <person name="Zalar P."/>
            <person name="Gunde-Cimerman N."/>
        </authorList>
    </citation>
    <scope>NUCLEOTIDE SEQUENCE [LARGE SCALE GENOMIC DNA]</scope>
    <source>
        <strain evidence="4 5">EXF-2682</strain>
    </source>
</reference>
<accession>A0A3M7D8Z5</accession>
<comment type="subunit">
    <text evidence="1">Component of the TIM23 complex.</text>
</comment>
<feature type="compositionally biased region" description="Polar residues" evidence="2">
    <location>
        <begin position="127"/>
        <end position="140"/>
    </location>
</feature>
<comment type="function">
    <text evidence="1">Essential component of the TIM23 complex, a complex that mediates the translocation of transit peptide-containing proteins across the mitochondrial inner membrane.</text>
</comment>
<keyword evidence="1" id="KW-0496">Mitochondrion</keyword>
<dbReference type="GO" id="GO:0015031">
    <property type="term" value="P:protein transport"/>
    <property type="evidence" value="ECO:0007669"/>
    <property type="project" value="UniProtKB-KW"/>
</dbReference>
<dbReference type="InterPro" id="IPR023214">
    <property type="entry name" value="HAD_sf"/>
</dbReference>
<keyword evidence="1" id="KW-0809">Transit peptide</keyword>
<dbReference type="InterPro" id="IPR050365">
    <property type="entry name" value="TIM50"/>
</dbReference>
<dbReference type="AlphaFoldDB" id="A0A3M7D8Z5"/>
<dbReference type="PANTHER" id="PTHR12210">
    <property type="entry name" value="DULLARD PROTEIN PHOSPHATASE"/>
    <property type="match status" value="1"/>
</dbReference>
<dbReference type="OrthoDB" id="1711508at2759"/>
<evidence type="ECO:0000256" key="2">
    <source>
        <dbReference type="SAM" id="MobiDB-lite"/>
    </source>
</evidence>
<evidence type="ECO:0000256" key="1">
    <source>
        <dbReference type="RuleBase" id="RU365079"/>
    </source>
</evidence>
<protein>
    <recommendedName>
        <fullName evidence="1">Mitochondrial import inner membrane translocase subunit TIM50</fullName>
    </recommendedName>
</protein>
<dbReference type="Gene3D" id="3.40.50.1000">
    <property type="entry name" value="HAD superfamily/HAD-like"/>
    <property type="match status" value="1"/>
</dbReference>
<evidence type="ECO:0000313" key="4">
    <source>
        <dbReference type="EMBL" id="RMY60781.1"/>
    </source>
</evidence>
<dbReference type="SMART" id="SM00577">
    <property type="entry name" value="CPDc"/>
    <property type="match status" value="1"/>
</dbReference>
<dbReference type="InterPro" id="IPR004274">
    <property type="entry name" value="FCP1_dom"/>
</dbReference>
<evidence type="ECO:0000313" key="5">
    <source>
        <dbReference type="Proteomes" id="UP000269276"/>
    </source>
</evidence>
<feature type="domain" description="FCP1 homology" evidence="3">
    <location>
        <begin position="248"/>
        <end position="415"/>
    </location>
</feature>
<dbReference type="PROSITE" id="PS50969">
    <property type="entry name" value="FCP1"/>
    <property type="match status" value="1"/>
</dbReference>
<feature type="compositionally biased region" description="Polar residues" evidence="2">
    <location>
        <begin position="154"/>
        <end position="165"/>
    </location>
</feature>
<gene>
    <name evidence="4" type="ORF">D0863_11490</name>
</gene>
<evidence type="ECO:0000259" key="3">
    <source>
        <dbReference type="PROSITE" id="PS50969"/>
    </source>
</evidence>
<dbReference type="EMBL" id="QWIP01000543">
    <property type="protein sequence ID" value="RMY60781.1"/>
    <property type="molecule type" value="Genomic_DNA"/>
</dbReference>
<comment type="caution">
    <text evidence="4">The sequence shown here is derived from an EMBL/GenBank/DDBJ whole genome shotgun (WGS) entry which is preliminary data.</text>
</comment>
<keyword evidence="1" id="KW-0811">Translocation</keyword>
<dbReference type="VEuPathDB" id="FungiDB:BTJ68_01853"/>
<dbReference type="Proteomes" id="UP000269276">
    <property type="component" value="Unassembled WGS sequence"/>
</dbReference>
<comment type="similarity">
    <text evidence="1">Belongs to the TIM50 family.</text>
</comment>
<organism evidence="4 5">
    <name type="scientific">Hortaea werneckii</name>
    <name type="common">Black yeast</name>
    <name type="synonym">Cladosporium werneckii</name>
    <dbReference type="NCBI Taxonomy" id="91943"/>
    <lineage>
        <taxon>Eukaryota</taxon>
        <taxon>Fungi</taxon>
        <taxon>Dikarya</taxon>
        <taxon>Ascomycota</taxon>
        <taxon>Pezizomycotina</taxon>
        <taxon>Dothideomycetes</taxon>
        <taxon>Dothideomycetidae</taxon>
        <taxon>Mycosphaerellales</taxon>
        <taxon>Teratosphaeriaceae</taxon>
        <taxon>Hortaea</taxon>
    </lineage>
</organism>
<sequence>MHRSYTTGILGQVRVISHKTSSRPISSNNMAGKKTQDTEALAADIEKLSLGTTDKRKKYGPRYTQAKDAGQAAAGTGSDNQQTAGQRYLPPHQRKNSTAKAKTPGTFSPKAPAFTPVNGPASPAAQKASSVSTRSVQKQCRINKKCRYNEPHKSSQQPYKSSKTGSFNPILFNPAFFTSDEVSKPKSAPMTPRKNEVDSPQQGLASQETPSTPTSSKSPKRPHLKLIPRPIPTFNYVKTANEESKTLDKPRPLLIILDLNGTLLFRKSRGASFVGRPKVQEFLQYLLAKHKVMVWSSATPTNVELMCEKLFAPHQKEKLVGIWGRDKLHLTPAQYNQKVQVYKQLRWAWRDHIVASSAPPSTGEWDQENTVLIDDSEEKAASEPYNLLKIDEYEGTAEQDELDVLGQVVEYLEKLSRQSNVSAYMREHPFQFDKEAPAFNWLPTLVDML</sequence>
<name>A0A3M7D8Z5_HORWE</name>
<keyword evidence="1" id="KW-0653">Protein transport</keyword>
<feature type="region of interest" description="Disordered" evidence="2">
    <location>
        <begin position="18"/>
        <end position="165"/>
    </location>
</feature>
<dbReference type="Pfam" id="PF03031">
    <property type="entry name" value="NIF"/>
    <property type="match status" value="1"/>
</dbReference>
<dbReference type="GO" id="GO:0005744">
    <property type="term" value="C:TIM23 mitochondrial import inner membrane translocase complex"/>
    <property type="evidence" value="ECO:0007669"/>
    <property type="project" value="UniProtKB-UniRule"/>
</dbReference>
<feature type="region of interest" description="Disordered" evidence="2">
    <location>
        <begin position="181"/>
        <end position="225"/>
    </location>
</feature>
<comment type="subcellular location">
    <subcellularLocation>
        <location evidence="1">Mitochondrion inner membrane</location>
        <topology evidence="1">Single-pass membrane protein</topology>
    </subcellularLocation>
</comment>